<sequence>MANEVFEAVRTVLAVREYQEREVPAEVVHRIVEAGRLTASGSNLQPWHFVVVRDRANIRELGTLIRTGPYVAQAPLAVVVAYEKDSRIAISDATRAIQSMILVAWADGVGSNWTGFGGLDGVRRTVGLPDTYEVLAVVPFGYPRRALGKGRKNRKPLGEVASAERFGAPLE</sequence>
<evidence type="ECO:0000256" key="2">
    <source>
        <dbReference type="ARBA" id="ARBA00023002"/>
    </source>
</evidence>
<evidence type="ECO:0000256" key="1">
    <source>
        <dbReference type="ARBA" id="ARBA00007118"/>
    </source>
</evidence>
<evidence type="ECO:0000313" key="4">
    <source>
        <dbReference type="EMBL" id="MBJ7601257.1"/>
    </source>
</evidence>
<dbReference type="SUPFAM" id="SSF55469">
    <property type="entry name" value="FMN-dependent nitroreductase-like"/>
    <property type="match status" value="1"/>
</dbReference>
<organism evidence="4 5">
    <name type="scientific">Candidatus Nephthysia bennettiae</name>
    <dbReference type="NCBI Taxonomy" id="3127016"/>
    <lineage>
        <taxon>Bacteria</taxon>
        <taxon>Bacillati</taxon>
        <taxon>Candidatus Dormiibacterota</taxon>
        <taxon>Candidatus Dormibacteria</taxon>
        <taxon>Candidatus Dormibacterales</taxon>
        <taxon>Candidatus Dormibacteraceae</taxon>
        <taxon>Candidatus Nephthysia</taxon>
    </lineage>
</organism>
<dbReference type="RefSeq" id="WP_338205430.1">
    <property type="nucleotide sequence ID" value="NZ_JAEKNR010000240.1"/>
</dbReference>
<keyword evidence="5" id="KW-1185">Reference proteome</keyword>
<name>A0A934K6C8_9BACT</name>
<dbReference type="PANTHER" id="PTHR43673">
    <property type="entry name" value="NAD(P)H NITROREDUCTASE YDGI-RELATED"/>
    <property type="match status" value="1"/>
</dbReference>
<dbReference type="InterPro" id="IPR029479">
    <property type="entry name" value="Nitroreductase"/>
</dbReference>
<proteinExistence type="inferred from homology"/>
<dbReference type="GO" id="GO:0016491">
    <property type="term" value="F:oxidoreductase activity"/>
    <property type="evidence" value="ECO:0007669"/>
    <property type="project" value="UniProtKB-KW"/>
</dbReference>
<dbReference type="EMBL" id="JAEKNR010000240">
    <property type="protein sequence ID" value="MBJ7601257.1"/>
    <property type="molecule type" value="Genomic_DNA"/>
</dbReference>
<feature type="domain" description="Nitroreductase" evidence="3">
    <location>
        <begin position="15"/>
        <end position="83"/>
    </location>
</feature>
<evidence type="ECO:0000259" key="3">
    <source>
        <dbReference type="Pfam" id="PF00881"/>
    </source>
</evidence>
<accession>A0A934K6C8</accession>
<comment type="caution">
    <text evidence="4">The sequence shown here is derived from an EMBL/GenBank/DDBJ whole genome shotgun (WGS) entry which is preliminary data.</text>
</comment>
<dbReference type="PANTHER" id="PTHR43673:SF10">
    <property type="entry name" value="NADH DEHYDROGENASE_NAD(P)H NITROREDUCTASE XCC3605-RELATED"/>
    <property type="match status" value="1"/>
</dbReference>
<evidence type="ECO:0000313" key="5">
    <source>
        <dbReference type="Proteomes" id="UP000612893"/>
    </source>
</evidence>
<dbReference type="Pfam" id="PF00881">
    <property type="entry name" value="Nitroreductase"/>
    <property type="match status" value="1"/>
</dbReference>
<protein>
    <submittedName>
        <fullName evidence="4">Nitroreductase family protein</fullName>
    </submittedName>
</protein>
<dbReference type="InterPro" id="IPR000415">
    <property type="entry name" value="Nitroreductase-like"/>
</dbReference>
<keyword evidence="2" id="KW-0560">Oxidoreductase</keyword>
<dbReference type="Gene3D" id="3.40.109.10">
    <property type="entry name" value="NADH Oxidase"/>
    <property type="match status" value="1"/>
</dbReference>
<reference evidence="4" key="1">
    <citation type="submission" date="2020-10" db="EMBL/GenBank/DDBJ databases">
        <title>Ca. Dormibacterota MAGs.</title>
        <authorList>
            <person name="Montgomery K."/>
        </authorList>
    </citation>
    <scope>NUCLEOTIDE SEQUENCE [LARGE SCALE GENOMIC DNA]</scope>
    <source>
        <strain evidence="4">SC8812_S17_10</strain>
    </source>
</reference>
<dbReference type="AlphaFoldDB" id="A0A934K6C8"/>
<gene>
    <name evidence="4" type="ORF">JF922_24690</name>
</gene>
<dbReference type="Proteomes" id="UP000612893">
    <property type="component" value="Unassembled WGS sequence"/>
</dbReference>
<comment type="similarity">
    <text evidence="1">Belongs to the nitroreductase family.</text>
</comment>